<dbReference type="InterPro" id="IPR015947">
    <property type="entry name" value="PUA-like_sf"/>
</dbReference>
<dbReference type="EMBL" id="QXGA01001913">
    <property type="protein sequence ID" value="KAE9107474.1"/>
    <property type="molecule type" value="Genomic_DNA"/>
</dbReference>
<dbReference type="EMBL" id="QXFW01001879">
    <property type="protein sequence ID" value="KAE8984667.1"/>
    <property type="molecule type" value="Genomic_DNA"/>
</dbReference>
<feature type="binding site" evidence="5">
    <location>
        <position position="278"/>
    </location>
    <ligand>
        <name>S-adenosyl-L-methionine</name>
        <dbReference type="ChEBI" id="CHEBI:59789"/>
    </ligand>
</feature>
<reference evidence="15 16" key="1">
    <citation type="submission" date="2018-08" db="EMBL/GenBank/DDBJ databases">
        <title>Genomic investigation of the strawberry pathogen Phytophthora fragariae indicates pathogenicity is determined by transcriptional variation in three key races.</title>
        <authorList>
            <person name="Adams T.M."/>
            <person name="Armitage A.D."/>
            <person name="Sobczyk M.K."/>
            <person name="Bates H.J."/>
            <person name="Dunwell J.M."/>
            <person name="Nellist C.F."/>
            <person name="Harrison R.J."/>
        </authorList>
    </citation>
    <scope>NUCLEOTIDE SEQUENCE [LARGE SCALE GENOMIC DNA]</scope>
    <source>
        <strain evidence="13 17">A4</strain>
        <strain evidence="12 18">BC-1</strain>
        <strain evidence="11 16">NOV-27</strain>
        <strain evidence="10 19">NOV-5</strain>
        <strain evidence="9 20">NOV-71</strain>
        <strain evidence="14 22">NOV-77</strain>
        <strain evidence="7 15">NOV-9</strain>
        <strain evidence="8 21">SCRP245</strain>
    </source>
</reference>
<sequence length="501" mass="54375">MAPLEDPTTVLGATTLDAFSVTFPDQVEQELGAAYGEPHWTNIKHALARPPAFTAVRVNTLKLSRDEALRALKPHLDGFNAQLAALDASRQPIEAFAHASLPDVLMIPSAASGDATVEFNPEFKSIVVDRLCGEAVLRGSDIFARGVMSASSGINAEDEVNVFVDLDHNHTRGSDFATHNGRKLLIARGVTKMARTEIFRAVRGLAVTQLVRVCPDAPPMNGVLRGQIYVQNLPCSVVAHVLDPQEGDVILDMCAAPGGKTSHVATLMRNKGTLVACDRSKRKTLELRTLCDDLQLECVVPLKMDSTHAVLPKDKVDAGLAIAQGNSDFTSVAQVLARAKANNPSQARLLQVEGFFPETFDRILLDPPCSALGLRPRLLHAGDADNLAEYTNMQRNFLWVATFLLKPGGTLVYSTCTINPKENEQMVHHALQNYPLELVSQEEAHIGDRGLAGQGLNEHEASLVQRFDPANTELDTMGFFCAKFIKTGPIRQEQAETAPVV</sequence>
<dbReference type="InterPro" id="IPR049560">
    <property type="entry name" value="MeTrfase_RsmB-F_NOP2_cat"/>
</dbReference>
<evidence type="ECO:0000313" key="17">
    <source>
        <dbReference type="Proteomes" id="UP000437068"/>
    </source>
</evidence>
<evidence type="ECO:0000313" key="13">
    <source>
        <dbReference type="EMBL" id="KAE9286546.1"/>
    </source>
</evidence>
<organism evidence="7 15">
    <name type="scientific">Phytophthora fragariae</name>
    <dbReference type="NCBI Taxonomy" id="53985"/>
    <lineage>
        <taxon>Eukaryota</taxon>
        <taxon>Sar</taxon>
        <taxon>Stramenopiles</taxon>
        <taxon>Oomycota</taxon>
        <taxon>Peronosporomycetes</taxon>
        <taxon>Peronosporales</taxon>
        <taxon>Peronosporaceae</taxon>
        <taxon>Phytophthora</taxon>
    </lineage>
</organism>
<dbReference type="InterPro" id="IPR023267">
    <property type="entry name" value="RCMT"/>
</dbReference>
<evidence type="ECO:0000256" key="4">
    <source>
        <dbReference type="ARBA" id="ARBA00022884"/>
    </source>
</evidence>
<dbReference type="Pfam" id="PF01472">
    <property type="entry name" value="PUA"/>
    <property type="match status" value="1"/>
</dbReference>
<dbReference type="GO" id="GO:0001510">
    <property type="term" value="P:RNA methylation"/>
    <property type="evidence" value="ECO:0007669"/>
    <property type="project" value="InterPro"/>
</dbReference>
<dbReference type="EMBL" id="QXGD01000767">
    <property type="protein sequence ID" value="KAE9225382.1"/>
    <property type="molecule type" value="Genomic_DNA"/>
</dbReference>
<evidence type="ECO:0000256" key="5">
    <source>
        <dbReference type="PROSITE-ProRule" id="PRU01023"/>
    </source>
</evidence>
<feature type="binding site" evidence="5">
    <location>
        <begin position="254"/>
        <end position="260"/>
    </location>
    <ligand>
        <name>S-adenosyl-L-methionine</name>
        <dbReference type="ChEBI" id="CHEBI:59789"/>
    </ligand>
</feature>
<dbReference type="Gene3D" id="2.30.130.10">
    <property type="entry name" value="PUA domain"/>
    <property type="match status" value="1"/>
</dbReference>
<keyword evidence="1 5" id="KW-0489">Methyltransferase</keyword>
<proteinExistence type="inferred from homology"/>
<dbReference type="Proteomes" id="UP000429523">
    <property type="component" value="Unassembled WGS sequence"/>
</dbReference>
<dbReference type="EMBL" id="QXFZ01001287">
    <property type="protein sequence ID" value="KAE9093275.1"/>
    <property type="molecule type" value="Genomic_DNA"/>
</dbReference>
<feature type="active site" description="Nucleophile" evidence="5">
    <location>
        <position position="416"/>
    </location>
</feature>
<protein>
    <recommendedName>
        <fullName evidence="6">SAM-dependent MTase RsmB/NOP-type domain-containing protein</fullName>
    </recommendedName>
</protein>
<dbReference type="PRINTS" id="PR02008">
    <property type="entry name" value="RCMTFAMILY"/>
</dbReference>
<evidence type="ECO:0000256" key="2">
    <source>
        <dbReference type="ARBA" id="ARBA00022679"/>
    </source>
</evidence>
<evidence type="ECO:0000313" key="14">
    <source>
        <dbReference type="EMBL" id="KAE9309897.1"/>
    </source>
</evidence>
<evidence type="ECO:0000313" key="15">
    <source>
        <dbReference type="Proteomes" id="UP000429523"/>
    </source>
</evidence>
<evidence type="ECO:0000256" key="1">
    <source>
        <dbReference type="ARBA" id="ARBA00022603"/>
    </source>
</evidence>
<comment type="caution">
    <text evidence="7">The sequence shown here is derived from an EMBL/GenBank/DDBJ whole genome shotgun (WGS) entry which is preliminary data.</text>
</comment>
<evidence type="ECO:0000259" key="6">
    <source>
        <dbReference type="PROSITE" id="PS51686"/>
    </source>
</evidence>
<dbReference type="PROSITE" id="PS50890">
    <property type="entry name" value="PUA"/>
    <property type="match status" value="1"/>
</dbReference>
<evidence type="ECO:0000313" key="20">
    <source>
        <dbReference type="Proteomes" id="UP000441208"/>
    </source>
</evidence>
<dbReference type="PANTHER" id="PTHR22807:SF34">
    <property type="entry name" value="TRNA (CYTOSINE(72)-C(5))-METHYLTRANSFERASE NSUN6"/>
    <property type="match status" value="1"/>
</dbReference>
<keyword evidence="3 5" id="KW-0949">S-adenosyl-L-methionine</keyword>
<evidence type="ECO:0000313" key="16">
    <source>
        <dbReference type="Proteomes" id="UP000433483"/>
    </source>
</evidence>
<dbReference type="PANTHER" id="PTHR22807">
    <property type="entry name" value="NOP2 YEAST -RELATED NOL1/NOP2/FMU SUN DOMAIN-CONTAINING"/>
    <property type="match status" value="1"/>
</dbReference>
<comment type="similarity">
    <text evidence="5">Belongs to the class I-like SAM-binding methyltransferase superfamily. RsmB/NOP family.</text>
</comment>
<dbReference type="InterPro" id="IPR002478">
    <property type="entry name" value="PUA"/>
</dbReference>
<keyword evidence="2 5" id="KW-0808">Transferase</keyword>
<dbReference type="InterPro" id="IPR036974">
    <property type="entry name" value="PUA_sf"/>
</dbReference>
<evidence type="ECO:0000313" key="10">
    <source>
        <dbReference type="EMBL" id="KAE9107474.1"/>
    </source>
</evidence>
<dbReference type="GO" id="GO:0003723">
    <property type="term" value="F:RNA binding"/>
    <property type="evidence" value="ECO:0007669"/>
    <property type="project" value="UniProtKB-UniRule"/>
</dbReference>
<evidence type="ECO:0000313" key="7">
    <source>
        <dbReference type="EMBL" id="KAE8935855.1"/>
    </source>
</evidence>
<dbReference type="InterPro" id="IPR029063">
    <property type="entry name" value="SAM-dependent_MTases_sf"/>
</dbReference>
<accession>A0A6A3ER33</accession>
<dbReference type="SUPFAM" id="SSF53335">
    <property type="entry name" value="S-adenosyl-L-methionine-dependent methyltransferases"/>
    <property type="match status" value="1"/>
</dbReference>
<evidence type="ECO:0000313" key="22">
    <source>
        <dbReference type="Proteomes" id="UP000486351"/>
    </source>
</evidence>
<dbReference type="AlphaFoldDB" id="A0A6A3ER33"/>
<dbReference type="Proteomes" id="UP000440367">
    <property type="component" value="Unassembled WGS sequence"/>
</dbReference>
<dbReference type="Proteomes" id="UP000441208">
    <property type="component" value="Unassembled WGS sequence"/>
</dbReference>
<dbReference type="Pfam" id="PF01189">
    <property type="entry name" value="Methyltr_RsmB-F"/>
    <property type="match status" value="2"/>
</dbReference>
<dbReference type="GO" id="GO:0008173">
    <property type="term" value="F:RNA methyltransferase activity"/>
    <property type="evidence" value="ECO:0007669"/>
    <property type="project" value="InterPro"/>
</dbReference>
<evidence type="ECO:0000313" key="12">
    <source>
        <dbReference type="EMBL" id="KAE9225382.1"/>
    </source>
</evidence>
<dbReference type="CDD" id="cd21150">
    <property type="entry name" value="PUA_NSun6-like"/>
    <property type="match status" value="1"/>
</dbReference>
<evidence type="ECO:0000313" key="19">
    <source>
        <dbReference type="Proteomes" id="UP000440732"/>
    </source>
</evidence>
<evidence type="ECO:0000313" key="21">
    <source>
        <dbReference type="Proteomes" id="UP000460718"/>
    </source>
</evidence>
<feature type="binding site" evidence="5">
    <location>
        <position position="305"/>
    </location>
    <ligand>
        <name>S-adenosyl-L-methionine</name>
        <dbReference type="ChEBI" id="CHEBI:59789"/>
    </ligand>
</feature>
<dbReference type="Proteomes" id="UP000433483">
    <property type="component" value="Unassembled WGS sequence"/>
</dbReference>
<name>A0A6A3ER33_9STRA</name>
<dbReference type="Gene3D" id="3.40.50.150">
    <property type="entry name" value="Vaccinia Virus protein VP39"/>
    <property type="match status" value="1"/>
</dbReference>
<dbReference type="EMBL" id="QXGB01001139">
    <property type="protein sequence ID" value="KAE9196246.1"/>
    <property type="molecule type" value="Genomic_DNA"/>
</dbReference>
<dbReference type="Proteomes" id="UP000440732">
    <property type="component" value="Unassembled WGS sequence"/>
</dbReference>
<dbReference type="SUPFAM" id="SSF88697">
    <property type="entry name" value="PUA domain-like"/>
    <property type="match status" value="1"/>
</dbReference>
<dbReference type="SMART" id="SM00359">
    <property type="entry name" value="PUA"/>
    <property type="match status" value="1"/>
</dbReference>
<evidence type="ECO:0000313" key="8">
    <source>
        <dbReference type="EMBL" id="KAE8984667.1"/>
    </source>
</evidence>
<dbReference type="PROSITE" id="PS51686">
    <property type="entry name" value="SAM_MT_RSMB_NOP"/>
    <property type="match status" value="1"/>
</dbReference>
<evidence type="ECO:0000313" key="9">
    <source>
        <dbReference type="EMBL" id="KAE9093275.1"/>
    </source>
</evidence>
<evidence type="ECO:0000256" key="3">
    <source>
        <dbReference type="ARBA" id="ARBA00022691"/>
    </source>
</evidence>
<dbReference type="Proteomes" id="UP000437068">
    <property type="component" value="Unassembled WGS sequence"/>
</dbReference>
<dbReference type="Proteomes" id="UP000460718">
    <property type="component" value="Unassembled WGS sequence"/>
</dbReference>
<feature type="binding site" evidence="5">
    <location>
        <position position="366"/>
    </location>
    <ligand>
        <name>S-adenosyl-L-methionine</name>
        <dbReference type="ChEBI" id="CHEBI:59789"/>
    </ligand>
</feature>
<keyword evidence="4 5" id="KW-0694">RNA-binding</keyword>
<dbReference type="EMBL" id="QXGF01000767">
    <property type="protein sequence ID" value="KAE8935855.1"/>
    <property type="molecule type" value="Genomic_DNA"/>
</dbReference>
<dbReference type="OrthoDB" id="260824at2759"/>
<dbReference type="EMBL" id="QXFY01001769">
    <property type="protein sequence ID" value="KAE9309897.1"/>
    <property type="molecule type" value="Genomic_DNA"/>
</dbReference>
<dbReference type="InterPro" id="IPR001678">
    <property type="entry name" value="MeTrfase_RsmB-F_NOP2_dom"/>
</dbReference>
<dbReference type="Proteomes" id="UP000486351">
    <property type="component" value="Unassembled WGS sequence"/>
</dbReference>
<gene>
    <name evidence="13" type="ORF">PF001_g21392</name>
    <name evidence="12" type="ORF">PF002_g14420</name>
    <name evidence="11" type="ORF">PF005_g16955</name>
    <name evidence="10" type="ORF">PF006_g21101</name>
    <name evidence="9" type="ORF">PF007_g18190</name>
    <name evidence="14" type="ORF">PF008_g20577</name>
    <name evidence="7" type="ORF">PF009_g14207</name>
    <name evidence="8" type="ORF">PF011_g20691</name>
</gene>
<dbReference type="EMBL" id="QXGE01001946">
    <property type="protein sequence ID" value="KAE9286546.1"/>
    <property type="molecule type" value="Genomic_DNA"/>
</dbReference>
<evidence type="ECO:0000313" key="18">
    <source>
        <dbReference type="Proteomes" id="UP000440367"/>
    </source>
</evidence>
<evidence type="ECO:0000313" key="11">
    <source>
        <dbReference type="EMBL" id="KAE9196246.1"/>
    </source>
</evidence>
<keyword evidence="16" id="KW-1185">Reference proteome</keyword>
<feature type="domain" description="SAM-dependent MTase RsmB/NOP-type" evidence="6">
    <location>
        <begin position="154"/>
        <end position="487"/>
    </location>
</feature>